<reference evidence="4" key="1">
    <citation type="journal article" date="2021" name="PeerJ">
        <title>Extensive microbial diversity within the chicken gut microbiome revealed by metagenomics and culture.</title>
        <authorList>
            <person name="Gilroy R."/>
            <person name="Ravi A."/>
            <person name="Getino M."/>
            <person name="Pursley I."/>
            <person name="Horton D.L."/>
            <person name="Alikhan N.F."/>
            <person name="Baker D."/>
            <person name="Gharbi K."/>
            <person name="Hall N."/>
            <person name="Watson M."/>
            <person name="Adriaenssens E.M."/>
            <person name="Foster-Nyarko E."/>
            <person name="Jarju S."/>
            <person name="Secka A."/>
            <person name="Antonio M."/>
            <person name="Oren A."/>
            <person name="Chaudhuri R.R."/>
            <person name="La Ragione R."/>
            <person name="Hildebrand F."/>
            <person name="Pallen M.J."/>
        </authorList>
    </citation>
    <scope>NUCLEOTIDE SEQUENCE</scope>
    <source>
        <strain evidence="4">B3-3758</strain>
    </source>
</reference>
<dbReference type="EMBL" id="JAHLFO010000132">
    <property type="protein sequence ID" value="MBU3814745.1"/>
    <property type="molecule type" value="Genomic_DNA"/>
</dbReference>
<protein>
    <recommendedName>
        <fullName evidence="3">Thaumarchaeal output domain-containing protein</fullName>
    </recommendedName>
</protein>
<dbReference type="InterPro" id="IPR040572">
    <property type="entry name" value="TackOD1"/>
</dbReference>
<keyword evidence="2" id="KW-1133">Transmembrane helix</keyword>
<evidence type="ECO:0000256" key="2">
    <source>
        <dbReference type="SAM" id="Phobius"/>
    </source>
</evidence>
<feature type="transmembrane region" description="Helical" evidence="2">
    <location>
        <begin position="540"/>
        <end position="563"/>
    </location>
</feature>
<organism evidence="4 5">
    <name type="scientific">Candidatus Bacteroides intestinipullorum</name>
    <dbReference type="NCBI Taxonomy" id="2838471"/>
    <lineage>
        <taxon>Bacteria</taxon>
        <taxon>Pseudomonadati</taxon>
        <taxon>Bacteroidota</taxon>
        <taxon>Bacteroidia</taxon>
        <taxon>Bacteroidales</taxon>
        <taxon>Bacteroidaceae</taxon>
        <taxon>Bacteroides</taxon>
    </lineage>
</organism>
<evidence type="ECO:0000313" key="5">
    <source>
        <dbReference type="Proteomes" id="UP000824236"/>
    </source>
</evidence>
<keyword evidence="2" id="KW-0812">Transmembrane</keyword>
<feature type="domain" description="Thaumarchaeal output" evidence="3">
    <location>
        <begin position="127"/>
        <end position="306"/>
    </location>
</feature>
<accession>A0A9E2KI42</accession>
<feature type="region of interest" description="Disordered" evidence="1">
    <location>
        <begin position="516"/>
        <end position="537"/>
    </location>
</feature>
<dbReference type="AlphaFoldDB" id="A0A9E2KI42"/>
<sequence length="714" mass="81128">MITIQNNKRQRRILIFDSAFNLEDSNDFLREMFDAVFVFTSSPDEAKAILNVINPVTSRKCCYKPFLLSRDLKGQLDEYDELVDCYTYDIDDAETLDTVEEIITHIESIDLQPDDNDVLSGNLFFVRLYRYLISRRVYNLTPELNHLSAMGYSIPLFELFYRQGAYSLNEYIIFNQSMVEKGYIRPVQFINKIYLCPKCLHSHLLYIENCPHCHSSDIKSEEVIHHFRCANISPEHTYNFGGQLRCPKCHQLLRHIGVDYDRPSVVYTCSNCEETFVQPSMSAVCTTCGNRSDVTGLTPYDVTAFEVTPEGCKAIVSPNIGFTVYTDFYDNYMEFDRFMARLRLLSNLKSAGSTDADIVVVKVWVLNSQEESCPLNPDFISLLCKRFPTHKVSSANNMVYIRNSVYASDNEENIPSDELTARLDVVLSKAATTIAPDERICYAVSRYEGDMEEFTNNLYFTSPFPKRTFPYRQAEEETPQEAKASIGAMPEDAVPESPRPVEPVAYPADETEHAGFAEPVDEEPADGENKKDTPRSNGSSLLRGVVILLAIGAVVALLSFLWYTPEMEEEEPYLLIGEAEETMSADTALAETPVERTDSAMWTEETGELQLEAPEEPQAVKTEATAAEPVLEETRKGMYYVVEGAFTWRENAEWQLHKNAEARPGYAYRLYKHGSFYVVSPYCSTDPAQCEAFVRNEGLDKVWIAQGKRKEDGL</sequence>
<evidence type="ECO:0000259" key="3">
    <source>
        <dbReference type="Pfam" id="PF18551"/>
    </source>
</evidence>
<keyword evidence="2" id="KW-0472">Membrane</keyword>
<evidence type="ECO:0000256" key="1">
    <source>
        <dbReference type="SAM" id="MobiDB-lite"/>
    </source>
</evidence>
<feature type="region of interest" description="Disordered" evidence="1">
    <location>
        <begin position="474"/>
        <end position="504"/>
    </location>
</feature>
<dbReference type="Proteomes" id="UP000824236">
    <property type="component" value="Unassembled WGS sequence"/>
</dbReference>
<reference evidence="4" key="2">
    <citation type="submission" date="2021-04" db="EMBL/GenBank/DDBJ databases">
        <authorList>
            <person name="Gilroy R."/>
        </authorList>
    </citation>
    <scope>NUCLEOTIDE SEQUENCE</scope>
    <source>
        <strain evidence="4">B3-3758</strain>
    </source>
</reference>
<name>A0A9E2KI42_9BACE</name>
<dbReference type="Pfam" id="PF18551">
    <property type="entry name" value="TackOD1"/>
    <property type="match status" value="1"/>
</dbReference>
<proteinExistence type="predicted"/>
<gene>
    <name evidence="4" type="ORF">H9791_09645</name>
</gene>
<evidence type="ECO:0000313" key="4">
    <source>
        <dbReference type="EMBL" id="MBU3814745.1"/>
    </source>
</evidence>
<comment type="caution">
    <text evidence="4">The sequence shown here is derived from an EMBL/GenBank/DDBJ whole genome shotgun (WGS) entry which is preliminary data.</text>
</comment>